<proteinExistence type="predicted"/>
<accession>A0A316MF30</accession>
<dbReference type="AlphaFoldDB" id="A0A316MF30"/>
<organism evidence="1 2">
    <name type="scientific">Clostridium cadaveris</name>
    <dbReference type="NCBI Taxonomy" id="1529"/>
    <lineage>
        <taxon>Bacteria</taxon>
        <taxon>Bacillati</taxon>
        <taxon>Bacillota</taxon>
        <taxon>Clostridia</taxon>
        <taxon>Eubacteriales</taxon>
        <taxon>Clostridiaceae</taxon>
        <taxon>Clostridium</taxon>
    </lineage>
</organism>
<dbReference type="EMBL" id="QAMZ01000012">
    <property type="protein sequence ID" value="PWL55153.1"/>
    <property type="molecule type" value="Genomic_DNA"/>
</dbReference>
<sequence length="84" mass="9989">MTIWVRSQDKTNLIECKTIDVLNRFNEFHVVANYIDFGEAENYNDLGQYTSKRKQIKVLDMIQKHIETYSNKVFQMPQDSEVEV</sequence>
<reference evidence="1 2" key="1">
    <citation type="submission" date="2018-03" db="EMBL/GenBank/DDBJ databases">
        <title>The uncultured portion of the human microbiome is neutrally assembled.</title>
        <authorList>
            <person name="Jeraldo P."/>
            <person name="Boardman L."/>
            <person name="White B.A."/>
            <person name="Nelson H."/>
            <person name="Goldenfeld N."/>
            <person name="Chia N."/>
        </authorList>
    </citation>
    <scope>NUCLEOTIDE SEQUENCE [LARGE SCALE GENOMIC DNA]</scope>
    <source>
        <strain evidence="1">CIM:MAG 903</strain>
    </source>
</reference>
<comment type="caution">
    <text evidence="1">The sequence shown here is derived from an EMBL/GenBank/DDBJ whole genome shotgun (WGS) entry which is preliminary data.</text>
</comment>
<name>A0A316MF30_9CLOT</name>
<gene>
    <name evidence="1" type="ORF">DBY38_02460</name>
</gene>
<dbReference type="Proteomes" id="UP000246114">
    <property type="component" value="Unassembled WGS sequence"/>
</dbReference>
<protein>
    <submittedName>
        <fullName evidence="1">Uncharacterized protein</fullName>
    </submittedName>
</protein>
<evidence type="ECO:0000313" key="2">
    <source>
        <dbReference type="Proteomes" id="UP000246114"/>
    </source>
</evidence>
<evidence type="ECO:0000313" key="1">
    <source>
        <dbReference type="EMBL" id="PWL55153.1"/>
    </source>
</evidence>